<protein>
    <submittedName>
        <fullName evidence="2">Uncharacterized protein</fullName>
    </submittedName>
</protein>
<keyword evidence="1" id="KW-0472">Membrane</keyword>
<evidence type="ECO:0000313" key="2">
    <source>
        <dbReference type="EMBL" id="MYM71745.1"/>
    </source>
</evidence>
<evidence type="ECO:0000256" key="1">
    <source>
        <dbReference type="SAM" id="Phobius"/>
    </source>
</evidence>
<organism evidence="2 3">
    <name type="scientific">Duganella margarita</name>
    <dbReference type="NCBI Taxonomy" id="2692170"/>
    <lineage>
        <taxon>Bacteria</taxon>
        <taxon>Pseudomonadati</taxon>
        <taxon>Pseudomonadota</taxon>
        <taxon>Betaproteobacteria</taxon>
        <taxon>Burkholderiales</taxon>
        <taxon>Oxalobacteraceae</taxon>
        <taxon>Telluria group</taxon>
        <taxon>Duganella</taxon>
    </lineage>
</organism>
<keyword evidence="1" id="KW-0812">Transmembrane</keyword>
<evidence type="ECO:0000313" key="3">
    <source>
        <dbReference type="Proteomes" id="UP000469734"/>
    </source>
</evidence>
<gene>
    <name evidence="2" type="ORF">GTP56_05975</name>
</gene>
<feature type="transmembrane region" description="Helical" evidence="1">
    <location>
        <begin position="861"/>
        <end position="882"/>
    </location>
</feature>
<comment type="caution">
    <text evidence="2">The sequence shown here is derived from an EMBL/GenBank/DDBJ whole genome shotgun (WGS) entry which is preliminary data.</text>
</comment>
<proteinExistence type="predicted"/>
<accession>A0A7X4GY05</accession>
<feature type="transmembrane region" description="Helical" evidence="1">
    <location>
        <begin position="928"/>
        <end position="948"/>
    </location>
</feature>
<dbReference type="AlphaFoldDB" id="A0A7X4GY05"/>
<dbReference type="EMBL" id="WWCR01000004">
    <property type="protein sequence ID" value="MYM71745.1"/>
    <property type="molecule type" value="Genomic_DNA"/>
</dbReference>
<reference evidence="2 3" key="1">
    <citation type="submission" date="2019-12" db="EMBL/GenBank/DDBJ databases">
        <title>Novel species isolated from a subtropical stream in China.</title>
        <authorList>
            <person name="Lu H."/>
        </authorList>
    </citation>
    <scope>NUCLEOTIDE SEQUENCE [LARGE SCALE GENOMIC DNA]</scope>
    <source>
        <strain evidence="2 3">FT134W</strain>
    </source>
</reference>
<feature type="transmembrane region" description="Helical" evidence="1">
    <location>
        <begin position="894"/>
        <end position="916"/>
    </location>
</feature>
<dbReference type="Proteomes" id="UP000469734">
    <property type="component" value="Unassembled WGS sequence"/>
</dbReference>
<sequence length="1094" mass="121897">MKHFIDIHRLKTIGILTLCHFGLAGALAAEAPPAKAPVRAHTVVGYNQNIKQADFIGLSKPTVLLMQNQLKSIYSKLPDWQADYAMKEQPLSDGIVGPVTLRWLQRYGHTFQIATTSPGYALELPSHIERVAGFGGAYPLALGSLLSPAFADWAQQQPADARQKDSIVLQRAVTPELLQLFHRYSGGRAPVQRPPIAPAPDGYYTYELNKDDLALLQGKDHLMKLLATLKDQEFHSLEEMRVGLLQKLGGMRELQRLLWPVVKDAAHDYYGHLINKATLDKLSSDSAFGEEALSDLRDLGNVYLKSPVIFEKFINDKLADGSLKLTPEETTKLAEITTVFDNVHLDAAALATIQNQLKDNVLVSGVPPAVTTMLKQLEDVNYPELSGFRSAAVSKIDFGLAMCKNNSPTNNVYVSRLRLEDADVDAMQKQLEALQPQAPDGVSYMKLDLKQTFQRIRDLRAKVEVCDEVTDKDSKELVRTLYMAYLSTAIESLAPKRMPDDLPEIRITGGQCGCALDDVTRISYAFYPYWKKNDEAQAINFRALNRIAFQGLTVDNFGSLQHGAESVDVAVNHGADNAFVRVAHRYNSKVDWVIQKNDWDGDWRNYTPQSRKVVFSKLRDNIIALLTTPADDFLSRLRGYSAMGLEPPPRRGDGVTLYFPNYPTDPAATAEFNAFYLDLRGQMDQHNLALNILVSQEVFTAGRNGGPGAFGLTNLVTLRAKRTATEPSRPGGPGNDEFLLILLNESSSDNKKALRALIEGESTLHGTERTDFLRSMLPVLHFDNRNWQQLEDDIVYSRDGFGGVGLWAPDFDNLAKPVTDPSLSCLKSMQLTACLQRDYREPGLNIEQAGVIETFSCVQRWSLRMILALLLIAIATVVVLFFRFCGAQNFLKKNFLWVLLLLNVPATLVFTMLLLYDPLLARLSSGNLPFIVMAALMLAALIGGYFYLRQRRRVPVRQRSKQTRREMGFPILVWRIEVDEAGLRWTLKNTGSGYAIIKRAEICYDKLPFADVNAALESALASDTEVRWKSMPLQGLRLEPDAEAQALRIPDLAAAREVEDKLKNGSLVVHIVYGGAGGEHWVSDGKEVRSISSL</sequence>
<name>A0A7X4GY05_9BURK</name>
<keyword evidence="1" id="KW-1133">Transmembrane helix</keyword>
<dbReference type="RefSeq" id="WP_161049387.1">
    <property type="nucleotide sequence ID" value="NZ_WWCR01000004.1"/>
</dbReference>